<dbReference type="InterPro" id="IPR019464">
    <property type="entry name" value="ELL_N"/>
</dbReference>
<evidence type="ECO:0000313" key="12">
    <source>
        <dbReference type="Proteomes" id="UP001476798"/>
    </source>
</evidence>
<dbReference type="EMBL" id="JAHRIO010000077">
    <property type="protein sequence ID" value="MEQ2157474.1"/>
    <property type="molecule type" value="Genomic_DNA"/>
</dbReference>
<comment type="subcellular location">
    <subcellularLocation>
        <location evidence="2">Nucleus</location>
    </subcellularLocation>
</comment>
<comment type="similarity">
    <text evidence="3 7">Belongs to the ELL/occludin family.</text>
</comment>
<evidence type="ECO:0000256" key="8">
    <source>
        <dbReference type="SAM" id="MobiDB-lite"/>
    </source>
</evidence>
<dbReference type="Pfam" id="PF01565">
    <property type="entry name" value="FAD_binding_4"/>
    <property type="match status" value="1"/>
</dbReference>
<dbReference type="Gene3D" id="1.10.10.2670">
    <property type="entry name" value="E3 ubiquitin-protein ligase"/>
    <property type="match status" value="1"/>
</dbReference>
<comment type="cofactor">
    <cofactor evidence="1">
        <name>FAD</name>
        <dbReference type="ChEBI" id="CHEBI:57692"/>
    </cofactor>
</comment>
<dbReference type="InterPro" id="IPR036318">
    <property type="entry name" value="FAD-bd_PCMH-like_sf"/>
</dbReference>
<accession>A0ABV0MEE8</accession>
<evidence type="ECO:0008006" key="13">
    <source>
        <dbReference type="Google" id="ProtNLM"/>
    </source>
</evidence>
<dbReference type="PROSITE" id="PS51980">
    <property type="entry name" value="OCEL"/>
    <property type="match status" value="1"/>
</dbReference>
<evidence type="ECO:0000256" key="7">
    <source>
        <dbReference type="PROSITE-ProRule" id="PRU01324"/>
    </source>
</evidence>
<dbReference type="SUPFAM" id="SSF46785">
    <property type="entry name" value="Winged helix' DNA-binding domain"/>
    <property type="match status" value="1"/>
</dbReference>
<evidence type="ECO:0000259" key="10">
    <source>
        <dbReference type="PROSITE" id="PS51980"/>
    </source>
</evidence>
<protein>
    <recommendedName>
        <fullName evidence="13">RNA polymerase II elongation factor ELL</fullName>
    </recommendedName>
</protein>
<dbReference type="Pfam" id="PF07303">
    <property type="entry name" value="Occludin_ELL"/>
    <property type="match status" value="1"/>
</dbReference>
<dbReference type="Proteomes" id="UP001476798">
    <property type="component" value="Unassembled WGS sequence"/>
</dbReference>
<feature type="region of interest" description="Disordered" evidence="8">
    <location>
        <begin position="1"/>
        <end position="25"/>
    </location>
</feature>
<evidence type="ECO:0000256" key="4">
    <source>
        <dbReference type="ARBA" id="ARBA00023015"/>
    </source>
</evidence>
<dbReference type="SUPFAM" id="SSF144292">
    <property type="entry name" value="occludin/ELL-like"/>
    <property type="match status" value="1"/>
</dbReference>
<dbReference type="Gene3D" id="3.30.465.10">
    <property type="match status" value="1"/>
</dbReference>
<dbReference type="InterPro" id="IPR010844">
    <property type="entry name" value="Occludin_ELL"/>
</dbReference>
<dbReference type="InterPro" id="IPR042065">
    <property type="entry name" value="E3_ELL-like"/>
</dbReference>
<dbReference type="PANTHER" id="PTHR23288:SF9">
    <property type="entry name" value="RNA POLYMERASE II ELONGATION FACTOR ELL"/>
    <property type="match status" value="1"/>
</dbReference>
<keyword evidence="6" id="KW-0539">Nucleus</keyword>
<evidence type="ECO:0000256" key="1">
    <source>
        <dbReference type="ARBA" id="ARBA00001974"/>
    </source>
</evidence>
<dbReference type="SUPFAM" id="SSF56176">
    <property type="entry name" value="FAD-binding/transporter-associated domain-like"/>
    <property type="match status" value="1"/>
</dbReference>
<sequence>MTVNATDDSYDKARQSMAQAEEETRSRGAIVIKNGARYQGKKVTVRAPAPALAKLTKPKHSSHSLLNDIKRGVNMTRLKKGPCTVSRKSVGDVGDRPLRERVMHLLALRPYKRPELILRLQKDGLTEGDKDVLDSVMAEVGQLSNRDSTFVLKDGLYKELQKDWPGYTLGDQQLLKRILVRRLFQPQQSLLTVPEAQVSPLRETPNSSPAHRPKHSLLDEYGEPLASKKPRISHLTIKSTSENFRQRTYTVISSQNQRQSYKQDFNKEYNEYRDLHARIDSVTQQFMELDTQLKQLHHESSPAAAPQRLPFSRVTVEDLAVFRKILPGRVITDPDLVQSSNEDWLKSVRGILTCQAGCVLENLVLYLEERDYIMPLDLGAKGSCQIGGNVATNAGGLRLLRYGSLHGTVLGLEVVLADGQVLDCLSTLRKDNTGYDLKQLFIGSEGTLGVITAVSILCPRKPKSINVVFLGRSFSLFLS</sequence>
<dbReference type="Gene3D" id="6.10.140.340">
    <property type="match status" value="1"/>
</dbReference>
<evidence type="ECO:0000256" key="3">
    <source>
        <dbReference type="ARBA" id="ARBA00009171"/>
    </source>
</evidence>
<dbReference type="InterPro" id="IPR016169">
    <property type="entry name" value="FAD-bd_PCMH_sub2"/>
</dbReference>
<evidence type="ECO:0000256" key="6">
    <source>
        <dbReference type="ARBA" id="ARBA00023242"/>
    </source>
</evidence>
<name>A0ABV0MEE8_9TELE</name>
<dbReference type="Pfam" id="PF10390">
    <property type="entry name" value="ELL"/>
    <property type="match status" value="1"/>
</dbReference>
<feature type="domain" description="FAD-binding PCMH-type" evidence="9">
    <location>
        <begin position="269"/>
        <end position="461"/>
    </location>
</feature>
<proteinExistence type="inferred from homology"/>
<dbReference type="InterPro" id="IPR036390">
    <property type="entry name" value="WH_DNA-bd_sf"/>
</dbReference>
<dbReference type="InterPro" id="IPR016166">
    <property type="entry name" value="FAD-bd_PCMH"/>
</dbReference>
<keyword evidence="4" id="KW-0805">Transcription regulation</keyword>
<evidence type="ECO:0000259" key="9">
    <source>
        <dbReference type="PROSITE" id="PS51387"/>
    </source>
</evidence>
<dbReference type="PANTHER" id="PTHR23288">
    <property type="entry name" value="OCCLUDIN AND RNA POLYMERASE II ELONGATION FACTOR ELL"/>
    <property type="match status" value="1"/>
</dbReference>
<keyword evidence="12" id="KW-1185">Reference proteome</keyword>
<feature type="domain" description="OCEL" evidence="10">
    <location>
        <begin position="243"/>
        <end position="338"/>
    </location>
</feature>
<keyword evidence="5" id="KW-0804">Transcription</keyword>
<dbReference type="InterPro" id="IPR031176">
    <property type="entry name" value="ELL/occludin"/>
</dbReference>
<organism evidence="11 12">
    <name type="scientific">Goodea atripinnis</name>
    <dbReference type="NCBI Taxonomy" id="208336"/>
    <lineage>
        <taxon>Eukaryota</taxon>
        <taxon>Metazoa</taxon>
        <taxon>Chordata</taxon>
        <taxon>Craniata</taxon>
        <taxon>Vertebrata</taxon>
        <taxon>Euteleostomi</taxon>
        <taxon>Actinopterygii</taxon>
        <taxon>Neopterygii</taxon>
        <taxon>Teleostei</taxon>
        <taxon>Neoteleostei</taxon>
        <taxon>Acanthomorphata</taxon>
        <taxon>Ovalentaria</taxon>
        <taxon>Atherinomorphae</taxon>
        <taxon>Cyprinodontiformes</taxon>
        <taxon>Goodeidae</taxon>
        <taxon>Goodea</taxon>
    </lineage>
</organism>
<gene>
    <name evidence="11" type="ORF">GOODEAATRI_002224</name>
</gene>
<evidence type="ECO:0000256" key="5">
    <source>
        <dbReference type="ARBA" id="ARBA00023163"/>
    </source>
</evidence>
<dbReference type="PROSITE" id="PS51387">
    <property type="entry name" value="FAD_PCMH"/>
    <property type="match status" value="1"/>
</dbReference>
<dbReference type="InterPro" id="IPR006094">
    <property type="entry name" value="Oxid_FAD_bind_N"/>
</dbReference>
<evidence type="ECO:0000313" key="11">
    <source>
        <dbReference type="EMBL" id="MEQ2157474.1"/>
    </source>
</evidence>
<evidence type="ECO:0000256" key="2">
    <source>
        <dbReference type="ARBA" id="ARBA00004123"/>
    </source>
</evidence>
<comment type="caution">
    <text evidence="11">The sequence shown here is derived from an EMBL/GenBank/DDBJ whole genome shotgun (WGS) entry which is preliminary data.</text>
</comment>
<reference evidence="11 12" key="1">
    <citation type="submission" date="2021-06" db="EMBL/GenBank/DDBJ databases">
        <authorList>
            <person name="Palmer J.M."/>
        </authorList>
    </citation>
    <scope>NUCLEOTIDE SEQUENCE [LARGE SCALE GENOMIC DNA]</scope>
    <source>
        <strain evidence="11 12">GA_2019</strain>
        <tissue evidence="11">Muscle</tissue>
    </source>
</reference>